<evidence type="ECO:0000256" key="3">
    <source>
        <dbReference type="ARBA" id="ARBA00022448"/>
    </source>
</evidence>
<keyword evidence="3" id="KW-0813">Transport</keyword>
<evidence type="ECO:0000256" key="6">
    <source>
        <dbReference type="ARBA" id="ARBA00022989"/>
    </source>
</evidence>
<evidence type="ECO:0000256" key="7">
    <source>
        <dbReference type="ARBA" id="ARBA00023136"/>
    </source>
</evidence>
<evidence type="ECO:0000256" key="8">
    <source>
        <dbReference type="SAM" id="Phobius"/>
    </source>
</evidence>
<reference evidence="9" key="1">
    <citation type="submission" date="2020-08" db="EMBL/GenBank/DDBJ databases">
        <title>Genome public.</title>
        <authorList>
            <person name="Liu C."/>
            <person name="Sun Q."/>
        </authorList>
    </citation>
    <scope>NUCLEOTIDE SEQUENCE</scope>
    <source>
        <strain evidence="9">NSJ-28</strain>
    </source>
</reference>
<evidence type="ECO:0000256" key="4">
    <source>
        <dbReference type="ARBA" id="ARBA00022475"/>
    </source>
</evidence>
<evidence type="ECO:0000256" key="1">
    <source>
        <dbReference type="ARBA" id="ARBA00004651"/>
    </source>
</evidence>
<evidence type="ECO:0000256" key="2">
    <source>
        <dbReference type="ARBA" id="ARBA00010145"/>
    </source>
</evidence>
<dbReference type="Gene3D" id="1.20.1530.20">
    <property type="match status" value="1"/>
</dbReference>
<feature type="transmembrane region" description="Helical" evidence="8">
    <location>
        <begin position="163"/>
        <end position="187"/>
    </location>
</feature>
<dbReference type="GO" id="GO:0055085">
    <property type="term" value="P:transmembrane transport"/>
    <property type="evidence" value="ECO:0007669"/>
    <property type="project" value="InterPro"/>
</dbReference>
<keyword evidence="4" id="KW-1003">Cell membrane</keyword>
<evidence type="ECO:0000313" key="10">
    <source>
        <dbReference type="Proteomes" id="UP000606499"/>
    </source>
</evidence>
<keyword evidence="6 8" id="KW-1133">Transmembrane helix</keyword>
<sequence>MDNLIFCLNATVPIFVLIILGKLLQRWHFFSPATMKDMDNLVFKLLLPISLFRSISSNSIAEQFDLRFFLFCFCATLLSFFVIWAGASLLLPEKAMVGAFTQGAFRGSQAILGMAFMMNLYGNAGLVPLMILASVPLFNIFSVVALTLSAAEPSQKKGLAGRTLHGVVTNPIILGILIALPFSFLQVESPAMVAKTLDALANCATPLALLSIGASFEGAKAFKKIVPTSAASFIKLVGLPIVFLPVAVWMGFRGQALVTILIMLGTPAPPAGYVMAKKLHGDAELASSIVVVTTAFSAVTLTVLLYIVRVLGLV</sequence>
<organism evidence="9 10">
    <name type="scientific">Agathobaculum faecis</name>
    <dbReference type="NCBI Taxonomy" id="2763013"/>
    <lineage>
        <taxon>Bacteria</taxon>
        <taxon>Bacillati</taxon>
        <taxon>Bacillota</taxon>
        <taxon>Clostridia</taxon>
        <taxon>Eubacteriales</taxon>
        <taxon>Butyricicoccaceae</taxon>
        <taxon>Agathobaculum</taxon>
    </lineage>
</organism>
<protein>
    <submittedName>
        <fullName evidence="9">AEC family transporter</fullName>
    </submittedName>
</protein>
<keyword evidence="10" id="KW-1185">Reference proteome</keyword>
<feature type="transmembrane region" description="Helical" evidence="8">
    <location>
        <begin position="6"/>
        <end position="24"/>
    </location>
</feature>
<keyword evidence="5 8" id="KW-0812">Transmembrane</keyword>
<evidence type="ECO:0000256" key="5">
    <source>
        <dbReference type="ARBA" id="ARBA00022692"/>
    </source>
</evidence>
<name>A0A923LUK7_9FIRM</name>
<comment type="similarity">
    <text evidence="2">Belongs to the auxin efflux carrier (TC 2.A.69) family.</text>
</comment>
<feature type="transmembrane region" description="Helical" evidence="8">
    <location>
        <begin position="67"/>
        <end position="91"/>
    </location>
</feature>
<gene>
    <name evidence="9" type="ORF">H8S45_09150</name>
</gene>
<comment type="caution">
    <text evidence="9">The sequence shown here is derived from an EMBL/GenBank/DDBJ whole genome shotgun (WGS) entry which is preliminary data.</text>
</comment>
<comment type="subcellular location">
    <subcellularLocation>
        <location evidence="1">Cell membrane</location>
        <topology evidence="1">Multi-pass membrane protein</topology>
    </subcellularLocation>
</comment>
<proteinExistence type="inferred from homology"/>
<dbReference type="GO" id="GO:0005886">
    <property type="term" value="C:plasma membrane"/>
    <property type="evidence" value="ECO:0007669"/>
    <property type="project" value="UniProtKB-SubCell"/>
</dbReference>
<dbReference type="AlphaFoldDB" id="A0A923LUK7"/>
<dbReference type="InterPro" id="IPR038770">
    <property type="entry name" value="Na+/solute_symporter_sf"/>
</dbReference>
<dbReference type="EMBL" id="JACOPL010000007">
    <property type="protein sequence ID" value="MBC5725621.1"/>
    <property type="molecule type" value="Genomic_DNA"/>
</dbReference>
<feature type="transmembrane region" description="Helical" evidence="8">
    <location>
        <begin position="127"/>
        <end position="151"/>
    </location>
</feature>
<feature type="transmembrane region" description="Helical" evidence="8">
    <location>
        <begin position="256"/>
        <end position="276"/>
    </location>
</feature>
<dbReference type="RefSeq" id="WP_054326714.1">
    <property type="nucleotide sequence ID" value="NZ_JACOPL010000007.1"/>
</dbReference>
<dbReference type="InterPro" id="IPR004776">
    <property type="entry name" value="Mem_transp_PIN-like"/>
</dbReference>
<accession>A0A923LUK7</accession>
<dbReference type="PANTHER" id="PTHR36838:SF4">
    <property type="entry name" value="AUXIN EFFLUX CARRIER FAMILY PROTEIN"/>
    <property type="match status" value="1"/>
</dbReference>
<feature type="transmembrane region" description="Helical" evidence="8">
    <location>
        <begin position="288"/>
        <end position="308"/>
    </location>
</feature>
<feature type="transmembrane region" description="Helical" evidence="8">
    <location>
        <begin position="45"/>
        <end position="61"/>
    </location>
</feature>
<evidence type="ECO:0000313" key="9">
    <source>
        <dbReference type="EMBL" id="MBC5725621.1"/>
    </source>
</evidence>
<feature type="transmembrane region" description="Helical" evidence="8">
    <location>
        <begin position="230"/>
        <end position="250"/>
    </location>
</feature>
<dbReference type="Proteomes" id="UP000606499">
    <property type="component" value="Unassembled WGS sequence"/>
</dbReference>
<dbReference type="PANTHER" id="PTHR36838">
    <property type="entry name" value="AUXIN EFFLUX CARRIER FAMILY PROTEIN"/>
    <property type="match status" value="1"/>
</dbReference>
<keyword evidence="7 8" id="KW-0472">Membrane</keyword>
<dbReference type="Pfam" id="PF03547">
    <property type="entry name" value="Mem_trans"/>
    <property type="match status" value="1"/>
</dbReference>